<gene>
    <name evidence="2" type="ORF">NQ317_001778</name>
</gene>
<organism evidence="2 3">
    <name type="scientific">Molorchus minor</name>
    <dbReference type="NCBI Taxonomy" id="1323400"/>
    <lineage>
        <taxon>Eukaryota</taxon>
        <taxon>Metazoa</taxon>
        <taxon>Ecdysozoa</taxon>
        <taxon>Arthropoda</taxon>
        <taxon>Hexapoda</taxon>
        <taxon>Insecta</taxon>
        <taxon>Pterygota</taxon>
        <taxon>Neoptera</taxon>
        <taxon>Endopterygota</taxon>
        <taxon>Coleoptera</taxon>
        <taxon>Polyphaga</taxon>
        <taxon>Cucujiformia</taxon>
        <taxon>Chrysomeloidea</taxon>
        <taxon>Cerambycidae</taxon>
        <taxon>Lamiinae</taxon>
        <taxon>Monochamini</taxon>
        <taxon>Molorchus</taxon>
    </lineage>
</organism>
<feature type="chain" id="PRO_5046538479" evidence="1">
    <location>
        <begin position="21"/>
        <end position="207"/>
    </location>
</feature>
<reference evidence="2" key="1">
    <citation type="journal article" date="2023" name="Insect Mol. Biol.">
        <title>Genome sequencing provides insights into the evolution of gene families encoding plant cell wall-degrading enzymes in longhorned beetles.</title>
        <authorList>
            <person name="Shin N.R."/>
            <person name="Okamura Y."/>
            <person name="Kirsch R."/>
            <person name="Pauchet Y."/>
        </authorList>
    </citation>
    <scope>NUCLEOTIDE SEQUENCE</scope>
    <source>
        <strain evidence="2">MMC_N1</strain>
    </source>
</reference>
<accession>A0ABQ9IWG6</accession>
<name>A0ABQ9IWG6_9CUCU</name>
<protein>
    <submittedName>
        <fullName evidence="2">Uncharacterized protein</fullName>
    </submittedName>
</protein>
<proteinExistence type="predicted"/>
<evidence type="ECO:0000313" key="3">
    <source>
        <dbReference type="Proteomes" id="UP001162164"/>
    </source>
</evidence>
<dbReference type="Pfam" id="PF15868">
    <property type="entry name" value="MBF2"/>
    <property type="match status" value="1"/>
</dbReference>
<dbReference type="PANTHER" id="PTHR37685:SF1">
    <property type="entry name" value="GEO11136P1-RELATED"/>
    <property type="match status" value="1"/>
</dbReference>
<evidence type="ECO:0000256" key="1">
    <source>
        <dbReference type="SAM" id="SignalP"/>
    </source>
</evidence>
<keyword evidence="3" id="KW-1185">Reference proteome</keyword>
<dbReference type="InterPro" id="IPR031734">
    <property type="entry name" value="MBF2"/>
</dbReference>
<dbReference type="EMBL" id="JAPWTJ010002175">
    <property type="protein sequence ID" value="KAJ8967566.1"/>
    <property type="molecule type" value="Genomic_DNA"/>
</dbReference>
<evidence type="ECO:0000313" key="2">
    <source>
        <dbReference type="EMBL" id="KAJ8967566.1"/>
    </source>
</evidence>
<dbReference type="PANTHER" id="PTHR37685">
    <property type="entry name" value="GEO11136P1-RELATED"/>
    <property type="match status" value="1"/>
</dbReference>
<keyword evidence="1" id="KW-0732">Signal</keyword>
<feature type="signal peptide" evidence="1">
    <location>
        <begin position="1"/>
        <end position="20"/>
    </location>
</feature>
<comment type="caution">
    <text evidence="2">The sequence shown here is derived from an EMBL/GenBank/DDBJ whole genome shotgun (WGS) entry which is preliminary data.</text>
</comment>
<sequence>MNSFISVIVLLSATLAGFDCQIHYVPAQILIPTINGTHLVTNQSVSNNNYVPLFYNNSRPYPPTFLFNNSGPSYQSPYYYNYSYPWAANNSRPSYNNNSVSYNGTKDGHLILGTIQTFDRLLFNQEYFKPRRWYTYREKTVEYPRDLPAGYSRHETINAIRIYNKFYDGNTARATVESGGLGRQYVKIQLRSKWGNGFKYLVQIFGH</sequence>
<dbReference type="Proteomes" id="UP001162164">
    <property type="component" value="Unassembled WGS sequence"/>
</dbReference>